<gene>
    <name evidence="2" type="ORF">SAMN00790413_06177</name>
</gene>
<dbReference type="SUPFAM" id="SSF52540">
    <property type="entry name" value="P-loop containing nucleoside triphosphate hydrolases"/>
    <property type="match status" value="1"/>
</dbReference>
<proteinExistence type="predicted"/>
<dbReference type="Gene3D" id="1.25.40.10">
    <property type="entry name" value="Tetratricopeptide repeat domain"/>
    <property type="match status" value="1"/>
</dbReference>
<dbReference type="CDD" id="cd06170">
    <property type="entry name" value="LuxR_C_like"/>
    <property type="match status" value="1"/>
</dbReference>
<dbReference type="PANTHER" id="PTHR47691:SF3">
    <property type="entry name" value="HTH-TYPE TRANSCRIPTIONAL REGULATOR RV0890C-RELATED"/>
    <property type="match status" value="1"/>
</dbReference>
<evidence type="ECO:0000313" key="2">
    <source>
        <dbReference type="EMBL" id="SMB96867.1"/>
    </source>
</evidence>
<dbReference type="EMBL" id="FWWU01000010">
    <property type="protein sequence ID" value="SMB96867.1"/>
    <property type="molecule type" value="Genomic_DNA"/>
</dbReference>
<dbReference type="AlphaFoldDB" id="A0A1W1VU25"/>
<dbReference type="Pfam" id="PF00196">
    <property type="entry name" value="GerE"/>
    <property type="match status" value="1"/>
</dbReference>
<dbReference type="Pfam" id="PF13401">
    <property type="entry name" value="AAA_22"/>
    <property type="match status" value="1"/>
</dbReference>
<organism evidence="2 3">
    <name type="scientific">Deinococcus hopiensis KR-140</name>
    <dbReference type="NCBI Taxonomy" id="695939"/>
    <lineage>
        <taxon>Bacteria</taxon>
        <taxon>Thermotogati</taxon>
        <taxon>Deinococcota</taxon>
        <taxon>Deinococci</taxon>
        <taxon>Deinococcales</taxon>
        <taxon>Deinococcaceae</taxon>
        <taxon>Deinococcus</taxon>
    </lineage>
</organism>
<dbReference type="PRINTS" id="PR00364">
    <property type="entry name" value="DISEASERSIST"/>
</dbReference>
<dbReference type="PROSITE" id="PS50043">
    <property type="entry name" value="HTH_LUXR_2"/>
    <property type="match status" value="1"/>
</dbReference>
<dbReference type="InterPro" id="IPR000792">
    <property type="entry name" value="Tscrpt_reg_LuxR_C"/>
</dbReference>
<dbReference type="GO" id="GO:0016887">
    <property type="term" value="F:ATP hydrolysis activity"/>
    <property type="evidence" value="ECO:0007669"/>
    <property type="project" value="InterPro"/>
</dbReference>
<sequence length="765" mass="82703">MERMTGERAAAMTLTVQEPVTSLVGRERELGGVREILNWPNVSLLTLTGPGGVGKTRLALAAARRLAPQYRDGAVFVPLAAVQQAEHVLPVIARTLGVQESHHTTLSALEGHLRDKQLLLVLDNFEHLLAAARDVAALLRTVPDLTVLATSRAPLRLYGEHEYPVPPLSLEGHGGAPAEAALLFSERVRAISPAFELHAGNLSDVSEICARLDGLPLAIELAAARVRLFPPAVILTRLADQRLNLLGSGARDLPSRQQTLRATIDWSYALLSAPEQRLFARLGVFVGGWSYEAAQDVCRDEGGDVLEALASLVEKSLVRRLDGGVPRFTMLETLRDYALEQLVRRQELAQMRERHAGYYLRWSAEVQQGLEGAGQVDWLARVTAEQPNLLAAMQDRLEVRDLSAVGEIAWNCAWAWAIRADDRASIHLEAVAGRAGEAAARAQYALTWLAFRRGDFQQAVQRATQAGASFRAVGDTMREAYAAALLSMSLMAYPERYGEGLHACARALTAAEHLKRPWLALFAHGVVGWTHALRGELEAAEAALRSALQIGDRTGEQNMATWSALGLAGCCVRRQDSLGAAALLRRGLRGAHATDDPAELAACLYGLAVAAVMDGHGHRAARLLGAATAVRTERNISTQLEPVLFGPVLEDTRARGEAAFGAAFEEGRSLTLEAALAEAAAPFPARRAPQHPSAPQVEPREGVRLTQAEREVLRLLTDGLSNKQIAARRGTGVYTTNDQVSSILSKLGVPNRAAALRYALEHELL</sequence>
<dbReference type="Gene3D" id="3.40.50.300">
    <property type="entry name" value="P-loop containing nucleotide triphosphate hydrolases"/>
    <property type="match status" value="1"/>
</dbReference>
<dbReference type="InterPro" id="IPR036388">
    <property type="entry name" value="WH-like_DNA-bd_sf"/>
</dbReference>
<feature type="domain" description="HTH luxR-type" evidence="1">
    <location>
        <begin position="698"/>
        <end position="763"/>
    </location>
</feature>
<keyword evidence="3" id="KW-1185">Reference proteome</keyword>
<dbReference type="InterPro" id="IPR058852">
    <property type="entry name" value="HTH_77"/>
</dbReference>
<dbReference type="STRING" id="695939.SAMN00790413_06177"/>
<dbReference type="InterPro" id="IPR049945">
    <property type="entry name" value="AAA_22"/>
</dbReference>
<dbReference type="PANTHER" id="PTHR47691">
    <property type="entry name" value="REGULATOR-RELATED"/>
    <property type="match status" value="1"/>
</dbReference>
<protein>
    <submittedName>
        <fullName evidence="2">Predicted ATPase</fullName>
    </submittedName>
</protein>
<dbReference type="OrthoDB" id="3194665at2"/>
<accession>A0A1W1VU25</accession>
<dbReference type="Gene3D" id="1.10.10.10">
    <property type="entry name" value="Winged helix-like DNA-binding domain superfamily/Winged helix DNA-binding domain"/>
    <property type="match status" value="1"/>
</dbReference>
<dbReference type="GO" id="GO:0003677">
    <property type="term" value="F:DNA binding"/>
    <property type="evidence" value="ECO:0007669"/>
    <property type="project" value="InterPro"/>
</dbReference>
<dbReference type="GO" id="GO:0006355">
    <property type="term" value="P:regulation of DNA-templated transcription"/>
    <property type="evidence" value="ECO:0007669"/>
    <property type="project" value="InterPro"/>
</dbReference>
<dbReference type="SUPFAM" id="SSF48452">
    <property type="entry name" value="TPR-like"/>
    <property type="match status" value="1"/>
</dbReference>
<reference evidence="2 3" key="1">
    <citation type="submission" date="2017-04" db="EMBL/GenBank/DDBJ databases">
        <authorList>
            <person name="Afonso C.L."/>
            <person name="Miller P.J."/>
            <person name="Scott M.A."/>
            <person name="Spackman E."/>
            <person name="Goraichik I."/>
            <person name="Dimitrov K.M."/>
            <person name="Suarez D.L."/>
            <person name="Swayne D.E."/>
        </authorList>
    </citation>
    <scope>NUCLEOTIDE SEQUENCE [LARGE SCALE GENOMIC DNA]</scope>
    <source>
        <strain evidence="2 3">KR-140</strain>
    </source>
</reference>
<dbReference type="InterPro" id="IPR011990">
    <property type="entry name" value="TPR-like_helical_dom_sf"/>
</dbReference>
<dbReference type="SUPFAM" id="SSF46894">
    <property type="entry name" value="C-terminal effector domain of the bipartite response regulators"/>
    <property type="match status" value="1"/>
</dbReference>
<dbReference type="SMART" id="SM00421">
    <property type="entry name" value="HTH_LUXR"/>
    <property type="match status" value="1"/>
</dbReference>
<dbReference type="Proteomes" id="UP000192582">
    <property type="component" value="Unassembled WGS sequence"/>
</dbReference>
<evidence type="ECO:0000259" key="1">
    <source>
        <dbReference type="PROSITE" id="PS50043"/>
    </source>
</evidence>
<dbReference type="Pfam" id="PF25872">
    <property type="entry name" value="HTH_77"/>
    <property type="match status" value="1"/>
</dbReference>
<dbReference type="InterPro" id="IPR027417">
    <property type="entry name" value="P-loop_NTPase"/>
</dbReference>
<evidence type="ECO:0000313" key="3">
    <source>
        <dbReference type="Proteomes" id="UP000192582"/>
    </source>
</evidence>
<name>A0A1W1VU25_9DEIO</name>
<dbReference type="InterPro" id="IPR016032">
    <property type="entry name" value="Sig_transdc_resp-reg_C-effctor"/>
</dbReference>
<dbReference type="PRINTS" id="PR00038">
    <property type="entry name" value="HTHLUXR"/>
</dbReference>